<evidence type="ECO:0000313" key="4">
    <source>
        <dbReference type="Proteomes" id="UP000756921"/>
    </source>
</evidence>
<sequence length="251" mass="27893">MLPEPPAAYLTTTQSYPEDPKFQLQVARAARLHTLVAYVSAPGFFLACKTCQTAVPLSLIPFHFSSTKVHAYTRKDCAALLAAWDALYLHSQTTRLRTEADAVTWEHANIRYRPQPPEPLPGLAVHRGLQCQFTSQSTGNRCQYISRQPVKLRAHCYNTHNWGTEPKQGHDIRLAKGKTLPWERDVPCQRLHNNGKASALWRVSPASAEQPASQQPASQELPAGPSQSAGRTWADLEAQLCRGPSRVMDSC</sequence>
<dbReference type="InterPro" id="IPR022698">
    <property type="entry name" value="OrsD"/>
</dbReference>
<feature type="region of interest" description="Disordered" evidence="1">
    <location>
        <begin position="204"/>
        <end position="235"/>
    </location>
</feature>
<keyword evidence="4" id="KW-1185">Reference proteome</keyword>
<name>A0A9P6G4L2_9PLEO</name>
<reference evidence="2" key="1">
    <citation type="journal article" date="2020" name="Mol. Plant Microbe Interact.">
        <title>Genome Sequence of the Biocontrol Agent Coniothyrium minitans strain Conio (IMI 134523).</title>
        <authorList>
            <person name="Patel D."/>
            <person name="Shittu T.A."/>
            <person name="Baroncelli R."/>
            <person name="Muthumeenakshi S."/>
            <person name="Osborne T.H."/>
            <person name="Janganan T.K."/>
            <person name="Sreenivasaprasad S."/>
        </authorList>
    </citation>
    <scope>NUCLEOTIDE SEQUENCE</scope>
    <source>
        <strain evidence="2">Conio</strain>
    </source>
</reference>
<feature type="compositionally biased region" description="Low complexity" evidence="1">
    <location>
        <begin position="204"/>
        <end position="223"/>
    </location>
</feature>
<dbReference type="EMBL" id="WJXW01000032">
    <property type="protein sequence ID" value="KAF9728325.1"/>
    <property type="molecule type" value="Genomic_DNA"/>
</dbReference>
<dbReference type="Proteomes" id="UP000756921">
    <property type="component" value="Unassembled WGS sequence"/>
</dbReference>
<gene>
    <name evidence="3" type="ORF">PMIN01_13504</name>
    <name evidence="2" type="ORF">PMIN01_13670</name>
</gene>
<evidence type="ECO:0000256" key="1">
    <source>
        <dbReference type="SAM" id="MobiDB-lite"/>
    </source>
</evidence>
<proteinExistence type="predicted"/>
<evidence type="ECO:0000313" key="2">
    <source>
        <dbReference type="EMBL" id="KAF9728325.1"/>
    </source>
</evidence>
<dbReference type="AlphaFoldDB" id="A0A9P6G4L2"/>
<dbReference type="OrthoDB" id="4851110at2759"/>
<accession>A0A9P6G4L2</accession>
<organism evidence="2 4">
    <name type="scientific">Paraphaeosphaeria minitans</name>
    <dbReference type="NCBI Taxonomy" id="565426"/>
    <lineage>
        <taxon>Eukaryota</taxon>
        <taxon>Fungi</taxon>
        <taxon>Dikarya</taxon>
        <taxon>Ascomycota</taxon>
        <taxon>Pezizomycotina</taxon>
        <taxon>Dothideomycetes</taxon>
        <taxon>Pleosporomycetidae</taxon>
        <taxon>Pleosporales</taxon>
        <taxon>Massarineae</taxon>
        <taxon>Didymosphaeriaceae</taxon>
        <taxon>Paraphaeosphaeria</taxon>
    </lineage>
</organism>
<dbReference type="EMBL" id="WJXW01000019">
    <property type="protein sequence ID" value="KAF9728676.1"/>
    <property type="molecule type" value="Genomic_DNA"/>
</dbReference>
<comment type="caution">
    <text evidence="2">The sequence shown here is derived from an EMBL/GenBank/DDBJ whole genome shotgun (WGS) entry which is preliminary data.</text>
</comment>
<dbReference type="Pfam" id="PF12013">
    <property type="entry name" value="OrsD"/>
    <property type="match status" value="1"/>
</dbReference>
<protein>
    <submittedName>
        <fullName evidence="2">Uncharacterized protein</fullName>
    </submittedName>
</protein>
<evidence type="ECO:0000313" key="3">
    <source>
        <dbReference type="EMBL" id="KAF9728676.1"/>
    </source>
</evidence>